<dbReference type="GO" id="GO:0005634">
    <property type="term" value="C:nucleus"/>
    <property type="evidence" value="ECO:0007669"/>
    <property type="project" value="UniProtKB-SubCell"/>
</dbReference>
<evidence type="ECO:0000259" key="7">
    <source>
        <dbReference type="PROSITE" id="PS50090"/>
    </source>
</evidence>
<sequence length="308" mass="35302">MDQVLLEYLAKNNTKNWVTIAKNSGLQRDSRSCRFRWVTHLDPHLKKEPISPDEETMIIRFHAMFGNKWSMISRYLPGRTDNEIKNYWNTRIKRCKKSAQPLYPPDIQCRVLNQSNRSPLAPLVPPAGEVLLIALHQIQSVLPLTSSSDVSTHLPPFLSLPLNDNMDFQVNHNNNDQFQFCNWSEFDSLQLPPLDLLSPDPHHSKSAFANSQEQGIYEEETLDAQLLNWQRSYAYVVEDLLAIDSPIQTNNSFGYFPKNQVNKEILPTNQKTMTMITREVEQGKIPGSPDQLELLSLSPLDPFAIFLG</sequence>
<keyword evidence="3" id="KW-0805">Transcription regulation</keyword>
<dbReference type="CDD" id="cd00167">
    <property type="entry name" value="SANT"/>
    <property type="match status" value="2"/>
</dbReference>
<evidence type="ECO:0000256" key="1">
    <source>
        <dbReference type="ARBA" id="ARBA00004123"/>
    </source>
</evidence>
<evidence type="ECO:0000256" key="3">
    <source>
        <dbReference type="ARBA" id="ARBA00023015"/>
    </source>
</evidence>
<dbReference type="GO" id="GO:0003677">
    <property type="term" value="F:DNA binding"/>
    <property type="evidence" value="ECO:0007669"/>
    <property type="project" value="UniProtKB-KW"/>
</dbReference>
<dbReference type="PROSITE" id="PS51294">
    <property type="entry name" value="HTH_MYB"/>
    <property type="match status" value="1"/>
</dbReference>
<dbReference type="InterPro" id="IPR017930">
    <property type="entry name" value="Myb_dom"/>
</dbReference>
<reference evidence="9 10" key="1">
    <citation type="journal article" date="2017" name="Nature">
        <title>The Apostasia genome and the evolution of orchids.</title>
        <authorList>
            <person name="Zhang G.Q."/>
            <person name="Liu K.W."/>
            <person name="Li Z."/>
            <person name="Lohaus R."/>
            <person name="Hsiao Y.Y."/>
            <person name="Niu S.C."/>
            <person name="Wang J.Y."/>
            <person name="Lin Y.C."/>
            <person name="Xu Q."/>
            <person name="Chen L.J."/>
            <person name="Yoshida K."/>
            <person name="Fujiwara S."/>
            <person name="Wang Z.W."/>
            <person name="Zhang Y.Q."/>
            <person name="Mitsuda N."/>
            <person name="Wang M."/>
            <person name="Liu G.H."/>
            <person name="Pecoraro L."/>
            <person name="Huang H.X."/>
            <person name="Xiao X.J."/>
            <person name="Lin M."/>
            <person name="Wu X.Y."/>
            <person name="Wu W.L."/>
            <person name="Chen Y.Y."/>
            <person name="Chang S.B."/>
            <person name="Sakamoto S."/>
            <person name="Ohme-Takagi M."/>
            <person name="Yagi M."/>
            <person name="Zeng S.J."/>
            <person name="Shen C.Y."/>
            <person name="Yeh C.M."/>
            <person name="Luo Y.B."/>
            <person name="Tsai W.C."/>
            <person name="Van de Peer Y."/>
            <person name="Liu Z.J."/>
        </authorList>
    </citation>
    <scope>NUCLEOTIDE SEQUENCE [LARGE SCALE GENOMIC DNA]</scope>
    <source>
        <strain evidence="10">cv. Shenzhen</strain>
        <tissue evidence="9">Stem</tissue>
    </source>
</reference>
<keyword evidence="2" id="KW-0677">Repeat</keyword>
<dbReference type="Pfam" id="PF00249">
    <property type="entry name" value="Myb_DNA-binding"/>
    <property type="match status" value="1"/>
</dbReference>
<dbReference type="Gene3D" id="1.10.10.60">
    <property type="entry name" value="Homeodomain-like"/>
    <property type="match status" value="2"/>
</dbReference>
<evidence type="ECO:0000256" key="5">
    <source>
        <dbReference type="ARBA" id="ARBA00023163"/>
    </source>
</evidence>
<dbReference type="EMBL" id="KZ453102">
    <property type="protein sequence ID" value="PKA47734.1"/>
    <property type="molecule type" value="Genomic_DNA"/>
</dbReference>
<dbReference type="PROSITE" id="PS50090">
    <property type="entry name" value="MYB_LIKE"/>
    <property type="match status" value="2"/>
</dbReference>
<keyword evidence="5" id="KW-0804">Transcription</keyword>
<organism evidence="9 10">
    <name type="scientific">Apostasia shenzhenica</name>
    <dbReference type="NCBI Taxonomy" id="1088818"/>
    <lineage>
        <taxon>Eukaryota</taxon>
        <taxon>Viridiplantae</taxon>
        <taxon>Streptophyta</taxon>
        <taxon>Embryophyta</taxon>
        <taxon>Tracheophyta</taxon>
        <taxon>Spermatophyta</taxon>
        <taxon>Magnoliopsida</taxon>
        <taxon>Liliopsida</taxon>
        <taxon>Asparagales</taxon>
        <taxon>Orchidaceae</taxon>
        <taxon>Apostasioideae</taxon>
        <taxon>Apostasia</taxon>
    </lineage>
</organism>
<evidence type="ECO:0000313" key="10">
    <source>
        <dbReference type="Proteomes" id="UP000236161"/>
    </source>
</evidence>
<dbReference type="AlphaFoldDB" id="A0A2H9ZWS7"/>
<protein>
    <submittedName>
        <fullName evidence="9">Transcription factor GAMYB</fullName>
    </submittedName>
</protein>
<evidence type="ECO:0000313" key="9">
    <source>
        <dbReference type="EMBL" id="PKA47734.1"/>
    </source>
</evidence>
<feature type="domain" description="Myb-like" evidence="7">
    <location>
        <begin position="42"/>
        <end position="92"/>
    </location>
</feature>
<dbReference type="Proteomes" id="UP000236161">
    <property type="component" value="Unassembled WGS sequence"/>
</dbReference>
<dbReference type="OrthoDB" id="2143914at2759"/>
<gene>
    <name evidence="9" type="primary">GAM1</name>
    <name evidence="9" type="ORF">AXF42_Ash014511</name>
</gene>
<evidence type="ECO:0000259" key="8">
    <source>
        <dbReference type="PROSITE" id="PS51294"/>
    </source>
</evidence>
<feature type="domain" description="HTH myb-type" evidence="8">
    <location>
        <begin position="42"/>
        <end position="96"/>
    </location>
</feature>
<dbReference type="SMART" id="SM00717">
    <property type="entry name" value="SANT"/>
    <property type="match status" value="2"/>
</dbReference>
<evidence type="ECO:0000256" key="6">
    <source>
        <dbReference type="ARBA" id="ARBA00023242"/>
    </source>
</evidence>
<dbReference type="PANTHER" id="PTHR47995">
    <property type="entry name" value="TRANSCRIPTION FACTOR MYB33-RELATED"/>
    <property type="match status" value="1"/>
</dbReference>
<dbReference type="InterPro" id="IPR009057">
    <property type="entry name" value="Homeodomain-like_sf"/>
</dbReference>
<comment type="subcellular location">
    <subcellularLocation>
        <location evidence="1">Nucleus</location>
    </subcellularLocation>
</comment>
<dbReference type="InterPro" id="IPR001005">
    <property type="entry name" value="SANT/Myb"/>
</dbReference>
<evidence type="ECO:0000256" key="4">
    <source>
        <dbReference type="ARBA" id="ARBA00023125"/>
    </source>
</evidence>
<dbReference type="SUPFAM" id="SSF46689">
    <property type="entry name" value="Homeodomain-like"/>
    <property type="match status" value="1"/>
</dbReference>
<feature type="domain" description="Myb-like" evidence="7">
    <location>
        <begin position="1"/>
        <end position="41"/>
    </location>
</feature>
<accession>A0A2H9ZWS7</accession>
<keyword evidence="6" id="KW-0539">Nucleus</keyword>
<name>A0A2H9ZWS7_9ASPA</name>
<proteinExistence type="predicted"/>
<keyword evidence="4" id="KW-0238">DNA-binding</keyword>
<evidence type="ECO:0000256" key="2">
    <source>
        <dbReference type="ARBA" id="ARBA00022737"/>
    </source>
</evidence>
<keyword evidence="10" id="KW-1185">Reference proteome</keyword>
<dbReference type="PANTHER" id="PTHR47995:SF21">
    <property type="entry name" value="OS06G0679400 PROTEIN"/>
    <property type="match status" value="1"/>
</dbReference>